<dbReference type="EMBL" id="JBELOE010000059">
    <property type="protein sequence ID" value="MER2490521.1"/>
    <property type="molecule type" value="Genomic_DNA"/>
</dbReference>
<dbReference type="InterPro" id="IPR011711">
    <property type="entry name" value="GntR_C"/>
</dbReference>
<dbReference type="Gene3D" id="1.20.120.530">
    <property type="entry name" value="GntR ligand-binding domain-like"/>
    <property type="match status" value="1"/>
</dbReference>
<gene>
    <name evidence="5" type="ORF">ABS311_01305</name>
</gene>
<name>A0ABV1RC86_9ALTE</name>
<dbReference type="SUPFAM" id="SSF46785">
    <property type="entry name" value="Winged helix' DNA-binding domain"/>
    <property type="match status" value="1"/>
</dbReference>
<sequence>MLNVENESKRLYLQIAGKLAELVEQGEVAVGQRFPAERELAARYQVSRSTIREAMIALEVSKLVEIRSGSGIYALAPSKGLESLQLTDDLPGPFEIIETRQIIEVEAAGLAAERISNAELHQLKNLLLTMEEATKNGDVAKAEQIDHLFHLTIVKATRNNALIPMYEWLWSARETSAVNKQFHHKLRDKVADAVISEHKAMVDALMQRDAEKAKAVTQIHLKAVEKRLATSSFV</sequence>
<evidence type="ECO:0000256" key="3">
    <source>
        <dbReference type="ARBA" id="ARBA00023163"/>
    </source>
</evidence>
<dbReference type="PROSITE" id="PS50949">
    <property type="entry name" value="HTH_GNTR"/>
    <property type="match status" value="1"/>
</dbReference>
<comment type="caution">
    <text evidence="5">The sequence shown here is derived from an EMBL/GenBank/DDBJ whole genome shotgun (WGS) entry which is preliminary data.</text>
</comment>
<keyword evidence="3" id="KW-0804">Transcription</keyword>
<organism evidence="5 6">
    <name type="scientific">Catenovulum sediminis</name>
    <dbReference type="NCBI Taxonomy" id="1740262"/>
    <lineage>
        <taxon>Bacteria</taxon>
        <taxon>Pseudomonadati</taxon>
        <taxon>Pseudomonadota</taxon>
        <taxon>Gammaproteobacteria</taxon>
        <taxon>Alteromonadales</taxon>
        <taxon>Alteromonadaceae</taxon>
        <taxon>Catenovulum</taxon>
    </lineage>
</organism>
<evidence type="ECO:0000256" key="2">
    <source>
        <dbReference type="ARBA" id="ARBA00023125"/>
    </source>
</evidence>
<evidence type="ECO:0000313" key="5">
    <source>
        <dbReference type="EMBL" id="MER2490521.1"/>
    </source>
</evidence>
<dbReference type="InterPro" id="IPR036390">
    <property type="entry name" value="WH_DNA-bd_sf"/>
</dbReference>
<dbReference type="PANTHER" id="PTHR43537">
    <property type="entry name" value="TRANSCRIPTIONAL REGULATOR, GNTR FAMILY"/>
    <property type="match status" value="1"/>
</dbReference>
<dbReference type="InterPro" id="IPR008920">
    <property type="entry name" value="TF_FadR/GntR_C"/>
</dbReference>
<dbReference type="Gene3D" id="1.10.10.10">
    <property type="entry name" value="Winged helix-like DNA-binding domain superfamily/Winged helix DNA-binding domain"/>
    <property type="match status" value="1"/>
</dbReference>
<evidence type="ECO:0000313" key="6">
    <source>
        <dbReference type="Proteomes" id="UP001467690"/>
    </source>
</evidence>
<dbReference type="SMART" id="SM00345">
    <property type="entry name" value="HTH_GNTR"/>
    <property type="match status" value="1"/>
</dbReference>
<reference evidence="5 6" key="1">
    <citation type="submission" date="2024-06" db="EMBL/GenBank/DDBJ databases">
        <authorList>
            <person name="Chen R.Y."/>
        </authorList>
    </citation>
    <scope>NUCLEOTIDE SEQUENCE [LARGE SCALE GENOMIC DNA]</scope>
    <source>
        <strain evidence="5 6">D2</strain>
    </source>
</reference>
<dbReference type="PRINTS" id="PR00035">
    <property type="entry name" value="HTHGNTR"/>
</dbReference>
<dbReference type="RefSeq" id="WP_143869977.1">
    <property type="nucleotide sequence ID" value="NZ_CP041660.1"/>
</dbReference>
<keyword evidence="2" id="KW-0238">DNA-binding</keyword>
<accession>A0ABV1RC86</accession>
<dbReference type="CDD" id="cd07377">
    <property type="entry name" value="WHTH_GntR"/>
    <property type="match status" value="1"/>
</dbReference>
<keyword evidence="1" id="KW-0805">Transcription regulation</keyword>
<feature type="domain" description="HTH gntR-type" evidence="4">
    <location>
        <begin position="9"/>
        <end position="77"/>
    </location>
</feature>
<keyword evidence="6" id="KW-1185">Reference proteome</keyword>
<proteinExistence type="predicted"/>
<dbReference type="Pfam" id="PF00392">
    <property type="entry name" value="GntR"/>
    <property type="match status" value="1"/>
</dbReference>
<evidence type="ECO:0000259" key="4">
    <source>
        <dbReference type="PROSITE" id="PS50949"/>
    </source>
</evidence>
<evidence type="ECO:0000256" key="1">
    <source>
        <dbReference type="ARBA" id="ARBA00023015"/>
    </source>
</evidence>
<dbReference type="SMART" id="SM00895">
    <property type="entry name" value="FCD"/>
    <property type="match status" value="1"/>
</dbReference>
<dbReference type="InterPro" id="IPR036388">
    <property type="entry name" value="WH-like_DNA-bd_sf"/>
</dbReference>
<dbReference type="Proteomes" id="UP001467690">
    <property type="component" value="Unassembled WGS sequence"/>
</dbReference>
<protein>
    <submittedName>
        <fullName evidence="5">FadR/GntR family transcriptional regulator</fullName>
    </submittedName>
</protein>
<dbReference type="InterPro" id="IPR000524">
    <property type="entry name" value="Tscrpt_reg_HTH_GntR"/>
</dbReference>
<dbReference type="PANTHER" id="PTHR43537:SF5">
    <property type="entry name" value="UXU OPERON TRANSCRIPTIONAL REGULATOR"/>
    <property type="match status" value="1"/>
</dbReference>
<dbReference type="SUPFAM" id="SSF48008">
    <property type="entry name" value="GntR ligand-binding domain-like"/>
    <property type="match status" value="1"/>
</dbReference>
<dbReference type="Pfam" id="PF07729">
    <property type="entry name" value="FCD"/>
    <property type="match status" value="1"/>
</dbReference>